<sequence>MTNGARRTKKRRRKRNAHRRAGHNVLLEAADTNTHRESSTGDIGGQASPRPARHLRLCPWPTMFPTPRP</sequence>
<organism evidence="2 3">
    <name type="scientific">Callosobruchus maculatus</name>
    <name type="common">Southern cowpea weevil</name>
    <name type="synonym">Pulse bruchid</name>
    <dbReference type="NCBI Taxonomy" id="64391"/>
    <lineage>
        <taxon>Eukaryota</taxon>
        <taxon>Metazoa</taxon>
        <taxon>Ecdysozoa</taxon>
        <taxon>Arthropoda</taxon>
        <taxon>Hexapoda</taxon>
        <taxon>Insecta</taxon>
        <taxon>Pterygota</taxon>
        <taxon>Neoptera</taxon>
        <taxon>Endopterygota</taxon>
        <taxon>Coleoptera</taxon>
        <taxon>Polyphaga</taxon>
        <taxon>Cucujiformia</taxon>
        <taxon>Chrysomeloidea</taxon>
        <taxon>Chrysomelidae</taxon>
        <taxon>Bruchinae</taxon>
        <taxon>Bruchini</taxon>
        <taxon>Callosobruchus</taxon>
    </lineage>
</organism>
<feature type="region of interest" description="Disordered" evidence="1">
    <location>
        <begin position="1"/>
        <end position="69"/>
    </location>
</feature>
<evidence type="ECO:0000313" key="2">
    <source>
        <dbReference type="EMBL" id="VEN48831.1"/>
    </source>
</evidence>
<dbReference type="Proteomes" id="UP000410492">
    <property type="component" value="Unassembled WGS sequence"/>
</dbReference>
<accession>A0A653CM05</accession>
<gene>
    <name evidence="2" type="ORF">CALMAC_LOCUS10146</name>
</gene>
<proteinExistence type="predicted"/>
<dbReference type="EMBL" id="CAACVG010008179">
    <property type="protein sequence ID" value="VEN48831.1"/>
    <property type="molecule type" value="Genomic_DNA"/>
</dbReference>
<dbReference type="AlphaFoldDB" id="A0A653CM05"/>
<keyword evidence="3" id="KW-1185">Reference proteome</keyword>
<feature type="compositionally biased region" description="Basic residues" evidence="1">
    <location>
        <begin position="1"/>
        <end position="22"/>
    </location>
</feature>
<name>A0A653CM05_CALMS</name>
<evidence type="ECO:0000256" key="1">
    <source>
        <dbReference type="SAM" id="MobiDB-lite"/>
    </source>
</evidence>
<protein>
    <submittedName>
        <fullName evidence="2">Uncharacterized protein</fullName>
    </submittedName>
</protein>
<reference evidence="2 3" key="1">
    <citation type="submission" date="2019-01" db="EMBL/GenBank/DDBJ databases">
        <authorList>
            <person name="Sayadi A."/>
        </authorList>
    </citation>
    <scope>NUCLEOTIDE SEQUENCE [LARGE SCALE GENOMIC DNA]</scope>
</reference>
<evidence type="ECO:0000313" key="3">
    <source>
        <dbReference type="Proteomes" id="UP000410492"/>
    </source>
</evidence>